<dbReference type="KEGG" id="pard:DN92_07425"/>
<name>A0A6M9PKG0_9BURK</name>
<gene>
    <name evidence="2" type="ORF">DN92_07425</name>
</gene>
<dbReference type="InterPro" id="IPR025272">
    <property type="entry name" value="SocA_Panacea"/>
</dbReference>
<dbReference type="Proteomes" id="UP000501090">
    <property type="component" value="Chromosome"/>
</dbReference>
<proteinExistence type="predicted"/>
<evidence type="ECO:0000313" key="3">
    <source>
        <dbReference type="Proteomes" id="UP000501090"/>
    </source>
</evidence>
<keyword evidence="3" id="KW-1185">Reference proteome</keyword>
<evidence type="ECO:0000259" key="1">
    <source>
        <dbReference type="Pfam" id="PF13274"/>
    </source>
</evidence>
<dbReference type="EMBL" id="CP028940">
    <property type="protein sequence ID" value="QKM60871.1"/>
    <property type="molecule type" value="Genomic_DNA"/>
</dbReference>
<feature type="domain" description="Antitoxin SocA-like Panacea" evidence="1">
    <location>
        <begin position="37"/>
        <end position="152"/>
    </location>
</feature>
<accession>A0A6M9PKG0</accession>
<protein>
    <recommendedName>
        <fullName evidence="1">Antitoxin SocA-like Panacea domain-containing protein</fullName>
    </recommendedName>
</protein>
<organism evidence="2 3">
    <name type="scientific">Polynucleobacter arcticus</name>
    <dbReference type="NCBI Taxonomy" id="1743165"/>
    <lineage>
        <taxon>Bacteria</taxon>
        <taxon>Pseudomonadati</taxon>
        <taxon>Pseudomonadota</taxon>
        <taxon>Betaproteobacteria</taxon>
        <taxon>Burkholderiales</taxon>
        <taxon>Burkholderiaceae</taxon>
        <taxon>Polynucleobacter</taxon>
    </lineage>
</organism>
<evidence type="ECO:0000313" key="2">
    <source>
        <dbReference type="EMBL" id="QKM60871.1"/>
    </source>
</evidence>
<reference evidence="2 3" key="1">
    <citation type="submission" date="2018-04" db="EMBL/GenBank/DDBJ databases">
        <title>Polynucleobacter sp. UK-Long2-W17 genome.</title>
        <authorList>
            <person name="Hahn M.W."/>
        </authorList>
    </citation>
    <scope>NUCLEOTIDE SEQUENCE [LARGE SCALE GENOMIC DNA]</scope>
    <source>
        <strain evidence="2 3">UK-Long2-W17</strain>
    </source>
</reference>
<dbReference type="AlphaFoldDB" id="A0A6M9PKG0"/>
<dbReference type="RefSeq" id="WP_173960634.1">
    <property type="nucleotide sequence ID" value="NZ_CBCSCC010000008.1"/>
</dbReference>
<dbReference type="Pfam" id="PF13274">
    <property type="entry name" value="SocA_Panacea"/>
    <property type="match status" value="1"/>
</dbReference>
<sequence length="190" mass="21152">MRISNLKMQEITFSPSKALESLLYLASKLQDPDIHTLLKLRYFADKAHLSRYGFLASGDKYFAMQFGPVASNTYNIIRAARGEKNDWIHPAFIEAVNGNLEISKDNHKVKALRKPNTELLSKADMECLDEAISEFGSMSFPERTAISHDAAWMTASEAAANDGVDAGHMSVTSIAKTLSNREEILELLQN</sequence>